<keyword evidence="3" id="KW-0547">Nucleotide-binding</keyword>
<dbReference type="RefSeq" id="WP_075248206.1">
    <property type="nucleotide sequence ID" value="NZ_MSGO01000005.1"/>
</dbReference>
<sequence length="866" mass="94115">MTTSSSSTAPGASDAQGADSNGPLSLDALFSAELSGGEQAGPARNDEDGVVAAPHHGDDTTSSPEDFATPASSDSPEDPEDVDHDDEADDVDRDLPEADPEDGIDDSDEDDGVDIDEDEVDGHTPFIDTDADSDTASDGHQRDAEHTASPRNRDKNEMKTAQEDEEITFADLGLPGDLLKAVTDMGFVTPTAIQKEAIPVLLAGRDVVGVAQTGTGKTAAFGLPLLDAVDSRDNVVQALVLAPTRELALQSAEAITDMAARSRGLEVVAVYGGAPYGPQIGALKGGAQVVVGTPGRVIDLIDKGALQLDDVRYFVLDEADEMLRMGFAEDVETIAQSLPADRRTALFSATMPPAIQAVARQHLHEPVQIEVSRPASTVATVHQTYAVVPFRHKIGAVSRVLAVTDAEAAIVFVRTKSTAEDVAIELAGRGIQAAAISGDVPQRERERLVERLRAGTLDVLVATDVAARGLDVDRIGLVVNFDVPREAEAYVHRIGRTGRAGRHGEAVTFLTPKEKGKLRQIERLTGSRLEEITLPSPADVSEHRARKLLSKAAARHQRGRLDMYLPLVAGAAQELDIDVEELAATLLALAVGDEGPRRREERGGERPQRARREENLDSEGTFLSASFEGGREKNRRGERADRGEGRRSVNRSGRREHEGPGTVYRVEVGHRDRVLPGAIVGALANEGGIEGSDIGKIDILQSFSLVTIYADLSPEQLSVMGRATFAGRELRIRPDEGPGHGWSGPNGAERRPKRRDWEDRRDNKDRGERGERSDRGFRPRRDDGERGWKDRDGRGRGGYDRSERRDTRRWEERRGDRDGFRGRREDRGGRGYDRDGYQDDRRGYGERNQNRFGGHRGGFRGGRGDR</sequence>
<evidence type="ECO:0000256" key="11">
    <source>
        <dbReference type="SAM" id="MobiDB-lite"/>
    </source>
</evidence>
<comment type="similarity">
    <text evidence="8">Belongs to the DEAD box helicase family.</text>
</comment>
<dbReference type="AlphaFoldDB" id="A0A1Q8I3Z6"/>
<feature type="short sequence motif" description="Q motif" evidence="10">
    <location>
        <begin position="167"/>
        <end position="195"/>
    </location>
</feature>
<name>A0A1Q8I3Z6_9ACTO</name>
<comment type="caution">
    <text evidence="15">The sequence shown here is derived from an EMBL/GenBank/DDBJ whole genome shotgun (WGS) entry which is preliminary data.</text>
</comment>
<dbReference type="InterPro" id="IPR057325">
    <property type="entry name" value="DeaD_dimer"/>
</dbReference>
<dbReference type="PROSITE" id="PS00039">
    <property type="entry name" value="DEAD_ATP_HELICASE"/>
    <property type="match status" value="1"/>
</dbReference>
<dbReference type="InterPro" id="IPR000629">
    <property type="entry name" value="RNA-helicase_DEAD-box_CS"/>
</dbReference>
<dbReference type="PROSITE" id="PS51195">
    <property type="entry name" value="Q_MOTIF"/>
    <property type="match status" value="1"/>
</dbReference>
<evidence type="ECO:0000256" key="5">
    <source>
        <dbReference type="ARBA" id="ARBA00022806"/>
    </source>
</evidence>
<evidence type="ECO:0000259" key="12">
    <source>
        <dbReference type="PROSITE" id="PS51192"/>
    </source>
</evidence>
<evidence type="ECO:0000256" key="3">
    <source>
        <dbReference type="ARBA" id="ARBA00022741"/>
    </source>
</evidence>
<dbReference type="GO" id="GO:0005524">
    <property type="term" value="F:ATP binding"/>
    <property type="evidence" value="ECO:0007669"/>
    <property type="project" value="UniProtKB-KW"/>
</dbReference>
<dbReference type="InterPro" id="IPR005580">
    <property type="entry name" value="DbpA/CsdA_RNA-bd_dom"/>
</dbReference>
<evidence type="ECO:0000313" key="15">
    <source>
        <dbReference type="EMBL" id="OLL15810.1"/>
    </source>
</evidence>
<keyword evidence="5 15" id="KW-0347">Helicase</keyword>
<dbReference type="InterPro" id="IPR027417">
    <property type="entry name" value="P-loop_NTPase"/>
</dbReference>
<evidence type="ECO:0000259" key="14">
    <source>
        <dbReference type="PROSITE" id="PS51195"/>
    </source>
</evidence>
<evidence type="ECO:0000256" key="10">
    <source>
        <dbReference type="PROSITE-ProRule" id="PRU00552"/>
    </source>
</evidence>
<dbReference type="SMART" id="SM00487">
    <property type="entry name" value="DEXDc"/>
    <property type="match status" value="1"/>
</dbReference>
<dbReference type="FunFam" id="3.40.50.300:FF:000108">
    <property type="entry name" value="ATP-dependent RNA helicase RhlE"/>
    <property type="match status" value="1"/>
</dbReference>
<dbReference type="PROSITE" id="PS51192">
    <property type="entry name" value="HELICASE_ATP_BIND_1"/>
    <property type="match status" value="1"/>
</dbReference>
<dbReference type="GO" id="GO:0016787">
    <property type="term" value="F:hydrolase activity"/>
    <property type="evidence" value="ECO:0007669"/>
    <property type="project" value="UniProtKB-KW"/>
</dbReference>
<accession>A0A1Q8I3Z6</accession>
<dbReference type="Proteomes" id="UP000185736">
    <property type="component" value="Unassembled WGS sequence"/>
</dbReference>
<dbReference type="InterPro" id="IPR012677">
    <property type="entry name" value="Nucleotide-bd_a/b_plait_sf"/>
</dbReference>
<protein>
    <recommendedName>
        <fullName evidence="1">RNA helicase</fullName>
        <ecNumber evidence="1">3.6.4.13</ecNumber>
    </recommendedName>
</protein>
<keyword evidence="7" id="KW-0346">Stress response</keyword>
<evidence type="ECO:0000259" key="13">
    <source>
        <dbReference type="PROSITE" id="PS51194"/>
    </source>
</evidence>
<feature type="compositionally biased region" description="Acidic residues" evidence="11">
    <location>
        <begin position="75"/>
        <end position="120"/>
    </location>
</feature>
<evidence type="ECO:0000256" key="7">
    <source>
        <dbReference type="ARBA" id="ARBA00023016"/>
    </source>
</evidence>
<dbReference type="EC" id="3.6.4.13" evidence="1"/>
<dbReference type="CDD" id="cd00268">
    <property type="entry name" value="DEADc"/>
    <property type="match status" value="1"/>
</dbReference>
<dbReference type="GO" id="GO:0003724">
    <property type="term" value="F:RNA helicase activity"/>
    <property type="evidence" value="ECO:0007669"/>
    <property type="project" value="UniProtKB-EC"/>
</dbReference>
<feature type="compositionally biased region" description="Basic and acidic residues" evidence="11">
    <location>
        <begin position="629"/>
        <end position="659"/>
    </location>
</feature>
<dbReference type="PANTHER" id="PTHR47963:SF8">
    <property type="entry name" value="ATP-DEPENDENT RNA HELICASE DEAD"/>
    <property type="match status" value="1"/>
</dbReference>
<dbReference type="Pfam" id="PF00270">
    <property type="entry name" value="DEAD"/>
    <property type="match status" value="1"/>
</dbReference>
<keyword evidence="2" id="KW-0963">Cytoplasm</keyword>
<feature type="domain" description="Helicase C-terminal" evidence="13">
    <location>
        <begin position="396"/>
        <end position="541"/>
    </location>
</feature>
<dbReference type="InterPro" id="IPR014014">
    <property type="entry name" value="RNA_helicase_DEAD_Q_motif"/>
</dbReference>
<reference evidence="15 16" key="1">
    <citation type="submission" date="2016-12" db="EMBL/GenBank/DDBJ databases">
        <title>Genomic comparison of strains in the 'Actinomyces naeslundii' group.</title>
        <authorList>
            <person name="Mughal S.R."/>
            <person name="Do T."/>
            <person name="Gilbert S.C."/>
            <person name="Witherden E.A."/>
            <person name="Didelot X."/>
            <person name="Beighton D."/>
        </authorList>
    </citation>
    <scope>NUCLEOTIDE SEQUENCE [LARGE SCALE GENOMIC DNA]</scope>
    <source>
        <strain evidence="15 16">S64C</strain>
    </source>
</reference>
<evidence type="ECO:0000256" key="1">
    <source>
        <dbReference type="ARBA" id="ARBA00012552"/>
    </source>
</evidence>
<feature type="region of interest" description="Disordered" evidence="11">
    <location>
        <begin position="730"/>
        <end position="866"/>
    </location>
</feature>
<dbReference type="Gene3D" id="3.30.70.330">
    <property type="match status" value="1"/>
</dbReference>
<dbReference type="Pfam" id="PF25399">
    <property type="entry name" value="DeaD_dimer"/>
    <property type="match status" value="1"/>
</dbReference>
<dbReference type="GO" id="GO:0033592">
    <property type="term" value="F:RNA strand annealing activity"/>
    <property type="evidence" value="ECO:0007669"/>
    <property type="project" value="TreeGrafter"/>
</dbReference>
<dbReference type="Gene3D" id="3.40.50.300">
    <property type="entry name" value="P-loop containing nucleotide triphosphate hydrolases"/>
    <property type="match status" value="2"/>
</dbReference>
<proteinExistence type="inferred from homology"/>
<dbReference type="Pfam" id="PF00271">
    <property type="entry name" value="Helicase_C"/>
    <property type="match status" value="1"/>
</dbReference>
<dbReference type="InterPro" id="IPR050547">
    <property type="entry name" value="DEAD_box_RNA_helicases"/>
</dbReference>
<feature type="compositionally biased region" description="Basic and acidic residues" evidence="11">
    <location>
        <begin position="137"/>
        <end position="158"/>
    </location>
</feature>
<organism evidence="15 16">
    <name type="scientific">Actinomyces oris</name>
    <dbReference type="NCBI Taxonomy" id="544580"/>
    <lineage>
        <taxon>Bacteria</taxon>
        <taxon>Bacillati</taxon>
        <taxon>Actinomycetota</taxon>
        <taxon>Actinomycetes</taxon>
        <taxon>Actinomycetales</taxon>
        <taxon>Actinomycetaceae</taxon>
        <taxon>Actinomyces</taxon>
    </lineage>
</organism>
<dbReference type="InterPro" id="IPR044742">
    <property type="entry name" value="DEAD/DEAH_RhlB"/>
</dbReference>
<feature type="domain" description="DEAD-box RNA helicase Q" evidence="14">
    <location>
        <begin position="167"/>
        <end position="195"/>
    </location>
</feature>
<dbReference type="GO" id="GO:0009409">
    <property type="term" value="P:response to cold"/>
    <property type="evidence" value="ECO:0007669"/>
    <property type="project" value="TreeGrafter"/>
</dbReference>
<dbReference type="EMBL" id="MSGO01000005">
    <property type="protein sequence ID" value="OLL15810.1"/>
    <property type="molecule type" value="Genomic_DNA"/>
</dbReference>
<feature type="region of interest" description="Disordered" evidence="11">
    <location>
        <begin position="594"/>
        <end position="667"/>
    </location>
</feature>
<comment type="catalytic activity">
    <reaction evidence="9">
        <text>ATP + H2O = ADP + phosphate + H(+)</text>
        <dbReference type="Rhea" id="RHEA:13065"/>
        <dbReference type="ChEBI" id="CHEBI:15377"/>
        <dbReference type="ChEBI" id="CHEBI:15378"/>
        <dbReference type="ChEBI" id="CHEBI:30616"/>
        <dbReference type="ChEBI" id="CHEBI:43474"/>
        <dbReference type="ChEBI" id="CHEBI:456216"/>
        <dbReference type="EC" id="3.6.4.13"/>
    </reaction>
</comment>
<feature type="domain" description="Helicase ATP-binding" evidence="12">
    <location>
        <begin position="198"/>
        <end position="369"/>
    </location>
</feature>
<dbReference type="GO" id="GO:0005840">
    <property type="term" value="C:ribosome"/>
    <property type="evidence" value="ECO:0007669"/>
    <property type="project" value="TreeGrafter"/>
</dbReference>
<dbReference type="Pfam" id="PF03880">
    <property type="entry name" value="DbpA"/>
    <property type="match status" value="1"/>
</dbReference>
<feature type="compositionally biased region" description="Basic and acidic residues" evidence="11">
    <location>
        <begin position="594"/>
        <end position="615"/>
    </location>
</feature>
<evidence type="ECO:0000256" key="4">
    <source>
        <dbReference type="ARBA" id="ARBA00022801"/>
    </source>
</evidence>
<evidence type="ECO:0000313" key="16">
    <source>
        <dbReference type="Proteomes" id="UP000185736"/>
    </source>
</evidence>
<keyword evidence="4" id="KW-0378">Hydrolase</keyword>
<dbReference type="SUPFAM" id="SSF52540">
    <property type="entry name" value="P-loop containing nucleoside triphosphate hydrolases"/>
    <property type="match status" value="1"/>
</dbReference>
<feature type="compositionally biased region" description="Basic and acidic residues" evidence="11">
    <location>
        <begin position="755"/>
        <end position="849"/>
    </location>
</feature>
<dbReference type="GO" id="GO:0005829">
    <property type="term" value="C:cytosol"/>
    <property type="evidence" value="ECO:0007669"/>
    <property type="project" value="TreeGrafter"/>
</dbReference>
<dbReference type="PROSITE" id="PS51194">
    <property type="entry name" value="HELICASE_CTER"/>
    <property type="match status" value="1"/>
</dbReference>
<dbReference type="InterPro" id="IPR011545">
    <property type="entry name" value="DEAD/DEAH_box_helicase_dom"/>
</dbReference>
<feature type="region of interest" description="Disordered" evidence="11">
    <location>
        <begin position="1"/>
        <end position="158"/>
    </location>
</feature>
<dbReference type="InterPro" id="IPR001650">
    <property type="entry name" value="Helicase_C-like"/>
</dbReference>
<evidence type="ECO:0000256" key="6">
    <source>
        <dbReference type="ARBA" id="ARBA00022840"/>
    </source>
</evidence>
<gene>
    <name evidence="15" type="ORF">BKH32_00925</name>
</gene>
<dbReference type="CDD" id="cd18787">
    <property type="entry name" value="SF2_C_DEAD"/>
    <property type="match status" value="1"/>
</dbReference>
<evidence type="ECO:0000256" key="8">
    <source>
        <dbReference type="ARBA" id="ARBA00038437"/>
    </source>
</evidence>
<dbReference type="SMART" id="SM00490">
    <property type="entry name" value="HELICc"/>
    <property type="match status" value="1"/>
</dbReference>
<evidence type="ECO:0000256" key="2">
    <source>
        <dbReference type="ARBA" id="ARBA00022490"/>
    </source>
</evidence>
<dbReference type="InterPro" id="IPR014001">
    <property type="entry name" value="Helicase_ATP-bd"/>
</dbReference>
<evidence type="ECO:0000256" key="9">
    <source>
        <dbReference type="ARBA" id="ARBA00047984"/>
    </source>
</evidence>
<keyword evidence="6" id="KW-0067">ATP-binding</keyword>
<dbReference type="PANTHER" id="PTHR47963">
    <property type="entry name" value="DEAD-BOX ATP-DEPENDENT RNA HELICASE 47, MITOCHONDRIAL"/>
    <property type="match status" value="1"/>
</dbReference>